<dbReference type="AlphaFoldDB" id="A0AAD7F4R9"/>
<reference evidence="1" key="1">
    <citation type="submission" date="2023-03" db="EMBL/GenBank/DDBJ databases">
        <title>Massive genome expansion in bonnet fungi (Mycena s.s.) driven by repeated elements and novel gene families across ecological guilds.</title>
        <authorList>
            <consortium name="Lawrence Berkeley National Laboratory"/>
            <person name="Harder C.B."/>
            <person name="Miyauchi S."/>
            <person name="Viragh M."/>
            <person name="Kuo A."/>
            <person name="Thoen E."/>
            <person name="Andreopoulos B."/>
            <person name="Lu D."/>
            <person name="Skrede I."/>
            <person name="Drula E."/>
            <person name="Henrissat B."/>
            <person name="Morin E."/>
            <person name="Kohler A."/>
            <person name="Barry K."/>
            <person name="LaButti K."/>
            <person name="Morin E."/>
            <person name="Salamov A."/>
            <person name="Lipzen A."/>
            <person name="Mereny Z."/>
            <person name="Hegedus B."/>
            <person name="Baldrian P."/>
            <person name="Stursova M."/>
            <person name="Weitz H."/>
            <person name="Taylor A."/>
            <person name="Grigoriev I.V."/>
            <person name="Nagy L.G."/>
            <person name="Martin F."/>
            <person name="Kauserud H."/>
        </authorList>
    </citation>
    <scope>NUCLEOTIDE SEQUENCE</scope>
    <source>
        <strain evidence="1">CBHHK002</strain>
    </source>
</reference>
<dbReference type="EMBL" id="JARIHO010000002">
    <property type="protein sequence ID" value="KAJ7366738.1"/>
    <property type="molecule type" value="Genomic_DNA"/>
</dbReference>
<evidence type="ECO:0000313" key="1">
    <source>
        <dbReference type="EMBL" id="KAJ7366738.1"/>
    </source>
</evidence>
<organism evidence="1 2">
    <name type="scientific">Mycena albidolilacea</name>
    <dbReference type="NCBI Taxonomy" id="1033008"/>
    <lineage>
        <taxon>Eukaryota</taxon>
        <taxon>Fungi</taxon>
        <taxon>Dikarya</taxon>
        <taxon>Basidiomycota</taxon>
        <taxon>Agaricomycotina</taxon>
        <taxon>Agaricomycetes</taxon>
        <taxon>Agaricomycetidae</taxon>
        <taxon>Agaricales</taxon>
        <taxon>Marasmiineae</taxon>
        <taxon>Mycenaceae</taxon>
        <taxon>Mycena</taxon>
    </lineage>
</organism>
<gene>
    <name evidence="1" type="ORF">DFH08DRAFT_948749</name>
</gene>
<comment type="caution">
    <text evidence="1">The sequence shown here is derived from an EMBL/GenBank/DDBJ whole genome shotgun (WGS) entry which is preliminary data.</text>
</comment>
<dbReference type="Proteomes" id="UP001218218">
    <property type="component" value="Unassembled WGS sequence"/>
</dbReference>
<accession>A0AAD7F4R9</accession>
<proteinExistence type="predicted"/>
<protein>
    <submittedName>
        <fullName evidence="1">Uncharacterized protein</fullName>
    </submittedName>
</protein>
<keyword evidence="2" id="KW-1185">Reference proteome</keyword>
<name>A0AAD7F4R9_9AGAR</name>
<evidence type="ECO:0000313" key="2">
    <source>
        <dbReference type="Proteomes" id="UP001218218"/>
    </source>
</evidence>
<sequence>MYYFFLRRPLLVQAWAVDVPDPRSIGLMLKWLRRSDLDASELGNLKRVRKQNNTSTFLLSVSTSPSLSSEPRCLFADRIWTTILSVRSPESVHSLSS</sequence>